<dbReference type="Proteomes" id="UP000287547">
    <property type="component" value="Unassembled WGS sequence"/>
</dbReference>
<proteinExistence type="predicted"/>
<dbReference type="Pfam" id="PF00082">
    <property type="entry name" value="Peptidase_S8"/>
    <property type="match status" value="1"/>
</dbReference>
<comment type="caution">
    <text evidence="3">The sequence shown here is derived from an EMBL/GenBank/DDBJ whole genome shotgun (WGS) entry which is preliminary data.</text>
</comment>
<reference evidence="3 4" key="1">
    <citation type="submission" date="2018-05" db="EMBL/GenBank/DDBJ databases">
        <title>Evolution of GPA BGCs.</title>
        <authorList>
            <person name="Waglechner N."/>
            <person name="Wright G.D."/>
        </authorList>
    </citation>
    <scope>NUCLEOTIDE SEQUENCE [LARGE SCALE GENOMIC DNA]</scope>
    <source>
        <strain evidence="3 4">A82846</strain>
    </source>
</reference>
<evidence type="ECO:0000256" key="1">
    <source>
        <dbReference type="SAM" id="MobiDB-lite"/>
    </source>
</evidence>
<feature type="region of interest" description="Disordered" evidence="1">
    <location>
        <begin position="613"/>
        <end position="641"/>
    </location>
</feature>
<dbReference type="OrthoDB" id="9768989at2"/>
<dbReference type="SUPFAM" id="SSF52743">
    <property type="entry name" value="Subtilisin-like"/>
    <property type="match status" value="1"/>
</dbReference>
<dbReference type="AlphaFoldDB" id="A0A428Z6R4"/>
<evidence type="ECO:0000313" key="3">
    <source>
        <dbReference type="EMBL" id="RSM82850.1"/>
    </source>
</evidence>
<gene>
    <name evidence="3" type="ORF">DMH04_24345</name>
</gene>
<dbReference type="EMBL" id="QHKI01000021">
    <property type="protein sequence ID" value="RSM82850.1"/>
    <property type="molecule type" value="Genomic_DNA"/>
</dbReference>
<accession>A0A428Z6R4</accession>
<protein>
    <submittedName>
        <fullName evidence="3">Subtilase</fullName>
    </submittedName>
</protein>
<dbReference type="Gene3D" id="3.40.50.200">
    <property type="entry name" value="Peptidase S8/S53 domain"/>
    <property type="match status" value="1"/>
</dbReference>
<organism evidence="3 4">
    <name type="scientific">Kibdelosporangium aridum</name>
    <dbReference type="NCBI Taxonomy" id="2030"/>
    <lineage>
        <taxon>Bacteria</taxon>
        <taxon>Bacillati</taxon>
        <taxon>Actinomycetota</taxon>
        <taxon>Actinomycetes</taxon>
        <taxon>Pseudonocardiales</taxon>
        <taxon>Pseudonocardiaceae</taxon>
        <taxon>Kibdelosporangium</taxon>
    </lineage>
</organism>
<evidence type="ECO:0000259" key="2">
    <source>
        <dbReference type="Pfam" id="PF00082"/>
    </source>
</evidence>
<name>A0A428Z6R4_KIBAR</name>
<evidence type="ECO:0000313" key="4">
    <source>
        <dbReference type="Proteomes" id="UP000287547"/>
    </source>
</evidence>
<dbReference type="InterPro" id="IPR000209">
    <property type="entry name" value="Peptidase_S8/S53_dom"/>
</dbReference>
<dbReference type="GO" id="GO:0006508">
    <property type="term" value="P:proteolysis"/>
    <property type="evidence" value="ECO:0007669"/>
    <property type="project" value="InterPro"/>
</dbReference>
<feature type="domain" description="Peptidase S8/S53" evidence="2">
    <location>
        <begin position="182"/>
        <end position="525"/>
    </location>
</feature>
<sequence length="721" mass="78825">MFKLRAVGRPQDSALEGRGLHLLGETTDYTYFVLSDDGGAELAAALRDYRTTGSLSSLLDLIDDIEPYGPVDRRGPGLTPPPAEEPFLVDITIWPSPDRAEAQRRVGVVEQVLAHSAGDVQLRSLSPRRTLIRARVTQASLDDLLDTSVIEQVRTPPVPFMDFRDWRTLGATDLIRTSLPSATVGVLDDAPATEHPLLAGLVESVDPMGPPEYGWQQPGDHGSEVVGRVLLPDLHEELRDGEPITAYGTVRVARILEPQPGNLRGAPRFVQSAFPHELVEQGIRHLHSTYGVKIFNLSIGYDEPYNDVHLGALTEVIDDLIRELKIVVVVPTGNTAIHAMTARTPSGHHVADDYPAYLDSSEHRLAEPAPAALALTVGSLALSEGVAELPNRFGWQAVAGVDQPSPFSRTGPGIGTNSKRRNKPEVVHYGGNVVVNDSKVVSPNELGASMVSTAINPDTGQLFQACNGTSYAAPAVARIAADVLHAYPDASSNLIRALVAISAKLPATAVDTQQDHRRAARFGLGRPDSGRAITSGRQRTTMTYDGAMKVDTVSIHPVPVPEVFRRGSGGERTITVALAFDPPVRRQRREYLAATMQVDLYRNIDPDELQEMLSRQDPDNPQEFINDRRRRPPLDPGSSVVASSTLQVRRWTARNSFINDDEIFYVAVTHRAATWARNVTNYQEQSYALTVTLEDQSLVEADLHQLLTHQVRVPARIRIRG</sequence>
<dbReference type="InterPro" id="IPR036852">
    <property type="entry name" value="Peptidase_S8/S53_dom_sf"/>
</dbReference>
<dbReference type="GO" id="GO:0004252">
    <property type="term" value="F:serine-type endopeptidase activity"/>
    <property type="evidence" value="ECO:0007669"/>
    <property type="project" value="InterPro"/>
</dbReference>